<dbReference type="InterPro" id="IPR006175">
    <property type="entry name" value="YjgF/YER057c/UK114"/>
</dbReference>
<dbReference type="PANTHER" id="PTHR11803:SF39">
    <property type="entry name" value="2-IMINOBUTANOATE_2-IMINOPROPANOATE DEAMINASE"/>
    <property type="match status" value="1"/>
</dbReference>
<dbReference type="CDD" id="cd00448">
    <property type="entry name" value="YjgF_YER057c_UK114_family"/>
    <property type="match status" value="1"/>
</dbReference>
<organism evidence="1 2">
    <name type="scientific">Bradyrhizobium niftali</name>
    <dbReference type="NCBI Taxonomy" id="2560055"/>
    <lineage>
        <taxon>Bacteria</taxon>
        <taxon>Pseudomonadati</taxon>
        <taxon>Pseudomonadota</taxon>
        <taxon>Alphaproteobacteria</taxon>
        <taxon>Hyphomicrobiales</taxon>
        <taxon>Nitrobacteraceae</taxon>
        <taxon>Bradyrhizobium</taxon>
    </lineage>
</organism>
<dbReference type="Gene3D" id="3.30.1330.40">
    <property type="entry name" value="RutC-like"/>
    <property type="match status" value="1"/>
</dbReference>
<dbReference type="PANTHER" id="PTHR11803">
    <property type="entry name" value="2-IMINOBUTANOATE/2-IMINOPROPANOATE DEAMINASE RIDA"/>
    <property type="match status" value="1"/>
</dbReference>
<dbReference type="GO" id="GO:0019239">
    <property type="term" value="F:deaminase activity"/>
    <property type="evidence" value="ECO:0007669"/>
    <property type="project" value="TreeGrafter"/>
</dbReference>
<dbReference type="EMBL" id="SPQT01000097">
    <property type="protein sequence ID" value="TFV35635.1"/>
    <property type="molecule type" value="Genomic_DNA"/>
</dbReference>
<comment type="caution">
    <text evidence="1">The sequence shown here is derived from an EMBL/GenBank/DDBJ whole genome shotgun (WGS) entry which is preliminary data.</text>
</comment>
<dbReference type="AlphaFoldDB" id="A0A4Y9KWX7"/>
<evidence type="ECO:0000313" key="1">
    <source>
        <dbReference type="EMBL" id="TFV35635.1"/>
    </source>
</evidence>
<dbReference type="Proteomes" id="UP000297966">
    <property type="component" value="Unassembled WGS sequence"/>
</dbReference>
<accession>A0A4Y9KWX7</accession>
<dbReference type="RefSeq" id="WP_135179734.1">
    <property type="nucleotide sequence ID" value="NZ_SPQT01000097.1"/>
</dbReference>
<protein>
    <submittedName>
        <fullName evidence="1">RidA family protein</fullName>
    </submittedName>
</protein>
<dbReference type="Pfam" id="PF01042">
    <property type="entry name" value="Ribonuc_L-PSP"/>
    <property type="match status" value="1"/>
</dbReference>
<proteinExistence type="predicted"/>
<evidence type="ECO:0000313" key="2">
    <source>
        <dbReference type="Proteomes" id="UP000297966"/>
    </source>
</evidence>
<dbReference type="SUPFAM" id="SSF55298">
    <property type="entry name" value="YjgF-like"/>
    <property type="match status" value="1"/>
</dbReference>
<gene>
    <name evidence="1" type="ORF">E4K65_46455</name>
</gene>
<reference evidence="1 2" key="1">
    <citation type="submission" date="2019-03" db="EMBL/GenBank/DDBJ databases">
        <title>Bradyrhizobium diversity isolated from nodules of Chamaecrista fasciculata.</title>
        <authorList>
            <person name="Klepa M.S."/>
            <person name="Urquiaga M.O."/>
            <person name="Hungria M."/>
            <person name="Delamuta J.R."/>
        </authorList>
    </citation>
    <scope>NUCLEOTIDE SEQUENCE [LARGE SCALE GENOMIC DNA]</scope>
    <source>
        <strain evidence="1 2">CNPSo 3448</strain>
    </source>
</reference>
<name>A0A4Y9KWX7_9BRAD</name>
<dbReference type="OrthoDB" id="9808943at2"/>
<dbReference type="InterPro" id="IPR035959">
    <property type="entry name" value="RutC-like_sf"/>
</dbReference>
<dbReference type="GO" id="GO:0005829">
    <property type="term" value="C:cytosol"/>
    <property type="evidence" value="ECO:0007669"/>
    <property type="project" value="TreeGrafter"/>
</dbReference>
<sequence>MAMNPWRDAVFAGDLVVVSGQLGIAEGKGLVSGDGQSRHSLVAAQTRQALKNLVGVLAENGLTAADVIKTTVYLQTTDDYKAMNEEYAKVFHTNPPARTTIGAQLVIGAAVEIDCWAYRSKRS</sequence>
<keyword evidence="2" id="KW-1185">Reference proteome</keyword>